<name>A0AA97PNA1_PYRO3</name>
<dbReference type="Pfam" id="PF20684">
    <property type="entry name" value="Fung_rhodopsin"/>
    <property type="match status" value="1"/>
</dbReference>
<feature type="region of interest" description="Disordered" evidence="6">
    <location>
        <begin position="441"/>
        <end position="594"/>
    </location>
</feature>
<dbReference type="InterPro" id="IPR052337">
    <property type="entry name" value="SAT4-like"/>
</dbReference>
<feature type="domain" description="Rhodopsin" evidence="8">
    <location>
        <begin position="204"/>
        <end position="427"/>
    </location>
</feature>
<feature type="region of interest" description="Disordered" evidence="6">
    <location>
        <begin position="146"/>
        <end position="172"/>
    </location>
</feature>
<gene>
    <name evidence="9" type="ORF">OOU_Y34scaffold00399g3</name>
</gene>
<feature type="transmembrane region" description="Helical" evidence="7">
    <location>
        <begin position="269"/>
        <end position="291"/>
    </location>
</feature>
<keyword evidence="2 7" id="KW-0812">Transmembrane</keyword>
<protein>
    <recommendedName>
        <fullName evidence="8">Rhodopsin domain-containing protein</fullName>
    </recommendedName>
</protein>
<comment type="similarity">
    <text evidence="5">Belongs to the SAT4 family.</text>
</comment>
<evidence type="ECO:0000313" key="9">
    <source>
        <dbReference type="EMBL" id="ELQ40673.1"/>
    </source>
</evidence>
<dbReference type="PANTHER" id="PTHR33048:SF47">
    <property type="entry name" value="INTEGRAL MEMBRANE PROTEIN-RELATED"/>
    <property type="match status" value="1"/>
</dbReference>
<organism evidence="9">
    <name type="scientific">Pyricularia oryzae (strain Y34)</name>
    <name type="common">Rice blast fungus</name>
    <name type="synonym">Magnaporthe oryzae</name>
    <dbReference type="NCBI Taxonomy" id="1143189"/>
    <lineage>
        <taxon>Eukaryota</taxon>
        <taxon>Fungi</taxon>
        <taxon>Dikarya</taxon>
        <taxon>Ascomycota</taxon>
        <taxon>Pezizomycotina</taxon>
        <taxon>Sordariomycetes</taxon>
        <taxon>Sordariomycetidae</taxon>
        <taxon>Magnaporthales</taxon>
        <taxon>Pyriculariaceae</taxon>
        <taxon>Pyricularia</taxon>
    </lineage>
</organism>
<dbReference type="PANTHER" id="PTHR33048">
    <property type="entry name" value="PTH11-LIKE INTEGRAL MEMBRANE PROTEIN (AFU_ORTHOLOGUE AFUA_5G11245)"/>
    <property type="match status" value="1"/>
</dbReference>
<feature type="transmembrane region" description="Helical" evidence="7">
    <location>
        <begin position="196"/>
        <end position="216"/>
    </location>
</feature>
<dbReference type="Proteomes" id="UP000011086">
    <property type="component" value="Unassembled WGS sequence"/>
</dbReference>
<evidence type="ECO:0000259" key="8">
    <source>
        <dbReference type="Pfam" id="PF20684"/>
    </source>
</evidence>
<comment type="subcellular location">
    <subcellularLocation>
        <location evidence="1">Membrane</location>
        <topology evidence="1">Multi-pass membrane protein</topology>
    </subcellularLocation>
</comment>
<evidence type="ECO:0000256" key="4">
    <source>
        <dbReference type="ARBA" id="ARBA00023136"/>
    </source>
</evidence>
<feature type="compositionally biased region" description="Basic and acidic residues" evidence="6">
    <location>
        <begin position="568"/>
        <end position="583"/>
    </location>
</feature>
<proteinExistence type="inferred from homology"/>
<sequence length="619" mass="68042">MNTASNSTQGSEPRQTFDPYPVVLLLKVVYSAVVPYRYIAPKSWHIQAGRVYLVVRTTGAREKLGFRGWGAYTDGRSTTLIQYYNRNLIPSIPKWAWSPTTLLSTVFETIVFSEQKDPEARASAYWTLKIVGQTIGGRNSLVCCRKKHGAPTTARRSRPDRDSRSRDRRRAGVDVVPRGRCAGPAGFCEEAPGRRLLVVAGIHVWVSVGYMVPHGTGKHIWAGPPEAAMVWAIGLFVSEIVYTLTLCLVKYSTLCLYWRVFGTSKRNRIPIWILAGLVTAWGVAILLTSIFQCVPTRSWWKRLDPVDPMPPTEFVCGVDSTQFFIGNSIPTIVTDIMMIAMPVPYIWSLQMRVPQKIGVLAIFLLGAFVTIISMVRLSYLLHLDLQSPDITWNFVVAVIWTNLEGNIAIICSHSHPGCLPTLKPILNLVMEGSAATRLGSRKNTYGSGANNSNHLETIGGTGASGNKHHNIAQDDLELQSGPGGYLDADKLPTTVRDGETQRPFAWLDDKSAKSDDYDAGSMGAFQEEKEQQQEQQLHQRQRSSSNKSAVVAGHRPVGQGRGRGGSRPRNDRRSTDGGSRTDELASPASLGGITVTHEVAVQRSAGSGVDLKSRSVVPF</sequence>
<feature type="compositionally biased region" description="Polar residues" evidence="6">
    <location>
        <begin position="441"/>
        <end position="455"/>
    </location>
</feature>
<evidence type="ECO:0000256" key="2">
    <source>
        <dbReference type="ARBA" id="ARBA00022692"/>
    </source>
</evidence>
<feature type="transmembrane region" description="Helical" evidence="7">
    <location>
        <begin position="329"/>
        <end position="347"/>
    </location>
</feature>
<evidence type="ECO:0000256" key="3">
    <source>
        <dbReference type="ARBA" id="ARBA00022989"/>
    </source>
</evidence>
<feature type="transmembrane region" description="Helical" evidence="7">
    <location>
        <begin position="359"/>
        <end position="381"/>
    </location>
</feature>
<keyword evidence="4 7" id="KW-0472">Membrane</keyword>
<evidence type="ECO:0000256" key="6">
    <source>
        <dbReference type="SAM" id="MobiDB-lite"/>
    </source>
</evidence>
<evidence type="ECO:0000256" key="5">
    <source>
        <dbReference type="ARBA" id="ARBA00038359"/>
    </source>
</evidence>
<dbReference type="EMBL" id="JH793931">
    <property type="protein sequence ID" value="ELQ40673.1"/>
    <property type="molecule type" value="Genomic_DNA"/>
</dbReference>
<accession>A0AA97PNA1</accession>
<keyword evidence="3 7" id="KW-1133">Transmembrane helix</keyword>
<evidence type="ECO:0000256" key="1">
    <source>
        <dbReference type="ARBA" id="ARBA00004141"/>
    </source>
</evidence>
<reference evidence="9" key="1">
    <citation type="journal article" date="2012" name="PLoS Genet.">
        <title>Comparative analysis of the genomes of two field isolates of the rice blast fungus Magnaporthe oryzae.</title>
        <authorList>
            <person name="Xue M."/>
            <person name="Yang J."/>
            <person name="Li Z."/>
            <person name="Hu S."/>
            <person name="Yao N."/>
            <person name="Dean R.A."/>
            <person name="Zhao W."/>
            <person name="Shen M."/>
            <person name="Zhang H."/>
            <person name="Li C."/>
            <person name="Liu L."/>
            <person name="Cao L."/>
            <person name="Xu X."/>
            <person name="Xing Y."/>
            <person name="Hsiang T."/>
            <person name="Zhang Z."/>
            <person name="Xu J.R."/>
            <person name="Peng Y.L."/>
        </authorList>
    </citation>
    <scope>NUCLEOTIDE SEQUENCE</scope>
    <source>
        <strain evidence="9">Y34</strain>
    </source>
</reference>
<feature type="compositionally biased region" description="Basic and acidic residues" evidence="6">
    <location>
        <begin position="507"/>
        <end position="516"/>
    </location>
</feature>
<dbReference type="GO" id="GO:0016020">
    <property type="term" value="C:membrane"/>
    <property type="evidence" value="ECO:0007669"/>
    <property type="project" value="UniProtKB-SubCell"/>
</dbReference>
<feature type="transmembrane region" description="Helical" evidence="7">
    <location>
        <begin position="228"/>
        <end position="249"/>
    </location>
</feature>
<dbReference type="InterPro" id="IPR049326">
    <property type="entry name" value="Rhodopsin_dom_fungi"/>
</dbReference>
<evidence type="ECO:0000256" key="7">
    <source>
        <dbReference type="SAM" id="Phobius"/>
    </source>
</evidence>
<dbReference type="AlphaFoldDB" id="A0AA97PNA1"/>